<dbReference type="InterPro" id="IPR050372">
    <property type="entry name" value="Neurexin-related_CASP"/>
</dbReference>
<dbReference type="PROSITE" id="PS50026">
    <property type="entry name" value="EGF_3"/>
    <property type="match status" value="1"/>
</dbReference>
<feature type="domain" description="Laminin G" evidence="4">
    <location>
        <begin position="134"/>
        <end position="242"/>
    </location>
</feature>
<dbReference type="InterPro" id="IPR013320">
    <property type="entry name" value="ConA-like_dom_sf"/>
</dbReference>
<dbReference type="InterPro" id="IPR000742">
    <property type="entry name" value="EGF"/>
</dbReference>
<dbReference type="PROSITE" id="PS00022">
    <property type="entry name" value="EGF_1"/>
    <property type="match status" value="1"/>
</dbReference>
<evidence type="ECO:0000259" key="5">
    <source>
        <dbReference type="PROSITE" id="PS50026"/>
    </source>
</evidence>
<evidence type="ECO:0000256" key="1">
    <source>
        <dbReference type="ARBA" id="ARBA00023157"/>
    </source>
</evidence>
<dbReference type="Pfam" id="PF02210">
    <property type="entry name" value="Laminin_G_2"/>
    <property type="match status" value="1"/>
</dbReference>
<keyword evidence="1 2" id="KW-1015">Disulfide bond</keyword>
<dbReference type="PROSITE" id="PS50025">
    <property type="entry name" value="LAM_G_DOMAIN"/>
    <property type="match status" value="1"/>
</dbReference>
<organism evidence="6 7">
    <name type="scientific">Priapulus caudatus</name>
    <name type="common">Priapulid worm</name>
    <dbReference type="NCBI Taxonomy" id="37621"/>
    <lineage>
        <taxon>Eukaryota</taxon>
        <taxon>Metazoa</taxon>
        <taxon>Ecdysozoa</taxon>
        <taxon>Scalidophora</taxon>
        <taxon>Priapulida</taxon>
        <taxon>Priapulimorpha</taxon>
        <taxon>Priapulimorphida</taxon>
        <taxon>Priapulidae</taxon>
        <taxon>Priapulus</taxon>
    </lineage>
</organism>
<evidence type="ECO:0000313" key="7">
    <source>
        <dbReference type="RefSeq" id="XP_014675072.1"/>
    </source>
</evidence>
<dbReference type="Proteomes" id="UP000695022">
    <property type="component" value="Unplaced"/>
</dbReference>
<dbReference type="PANTHER" id="PTHR15036">
    <property type="entry name" value="PIKACHURIN-LIKE PROTEIN"/>
    <property type="match status" value="1"/>
</dbReference>
<dbReference type="SUPFAM" id="SSF49899">
    <property type="entry name" value="Concanavalin A-like lectins/glucanases"/>
    <property type="match status" value="1"/>
</dbReference>
<keyword evidence="6" id="KW-1185">Reference proteome</keyword>
<evidence type="ECO:0000256" key="2">
    <source>
        <dbReference type="PROSITE-ProRule" id="PRU00076"/>
    </source>
</evidence>
<feature type="domain" description="EGF-like" evidence="5">
    <location>
        <begin position="95"/>
        <end position="132"/>
    </location>
</feature>
<dbReference type="PANTHER" id="PTHR15036:SF85">
    <property type="entry name" value="SP2353, ISOFORM A"/>
    <property type="match status" value="1"/>
</dbReference>
<feature type="disulfide bond" evidence="2">
    <location>
        <begin position="122"/>
        <end position="131"/>
    </location>
</feature>
<dbReference type="CDD" id="cd00110">
    <property type="entry name" value="LamG"/>
    <property type="match status" value="1"/>
</dbReference>
<name>A0ABM1ESA1_PRICU</name>
<dbReference type="RefSeq" id="XP_014675072.1">
    <property type="nucleotide sequence ID" value="XM_014819586.1"/>
</dbReference>
<evidence type="ECO:0000313" key="6">
    <source>
        <dbReference type="Proteomes" id="UP000695022"/>
    </source>
</evidence>
<feature type="region of interest" description="Disordered" evidence="3">
    <location>
        <begin position="1"/>
        <end position="42"/>
    </location>
</feature>
<keyword evidence="2" id="KW-0245">EGF-like domain</keyword>
<evidence type="ECO:0000256" key="3">
    <source>
        <dbReference type="SAM" id="MobiDB-lite"/>
    </source>
</evidence>
<sequence length="242" mass="26759">MRHTTMRRTTDGATTRDGATRDDGYLTTGAPPLTTAAATDEPEREGLIGSVCFSKYECRVPLADCYQGRCRCPKHYAPSSNKDVCIAASAGIAKGDSVCGGDSCHRGATCMNVNAEHFKCICPIGRGGATCDEDHSYNIPAFSGTSWMRFKHMMAHSQVTIEIEFKPLYEDGIIIYNGQSVDGKGDFISLAIRSGYLEYRFDWATEPSSSSRKPRIELRRFYFVTLSRFNQDGRMKIEGVGR</sequence>
<comment type="caution">
    <text evidence="2">Lacks conserved residue(s) required for the propagation of feature annotation.</text>
</comment>
<dbReference type="Gene3D" id="2.60.120.200">
    <property type="match status" value="1"/>
</dbReference>
<proteinExistence type="predicted"/>
<gene>
    <name evidence="7" type="primary">LOC106815154</name>
</gene>
<reference evidence="7" key="1">
    <citation type="submission" date="2025-08" db="UniProtKB">
        <authorList>
            <consortium name="RefSeq"/>
        </authorList>
    </citation>
    <scope>IDENTIFICATION</scope>
</reference>
<protein>
    <submittedName>
        <fullName evidence="7">Agrin-like</fullName>
    </submittedName>
</protein>
<feature type="compositionally biased region" description="Low complexity" evidence="3">
    <location>
        <begin position="26"/>
        <end position="39"/>
    </location>
</feature>
<accession>A0ABM1ESA1</accession>
<dbReference type="InterPro" id="IPR001791">
    <property type="entry name" value="Laminin_G"/>
</dbReference>
<dbReference type="GeneID" id="106815154"/>
<evidence type="ECO:0000259" key="4">
    <source>
        <dbReference type="PROSITE" id="PS50025"/>
    </source>
</evidence>